<sequence length="61" mass="7060">MKKKLGHTWSTCREGKFDFEQRGTASQSTGPQVNIYLVTLIMPLILLIFCLESFIQKKKKK</sequence>
<evidence type="ECO:0000256" key="1">
    <source>
        <dbReference type="SAM" id="Phobius"/>
    </source>
</evidence>
<dbReference type="AlphaFoldDB" id="A0ABD1LXV2"/>
<dbReference type="Proteomes" id="UP001603857">
    <property type="component" value="Unassembled WGS sequence"/>
</dbReference>
<gene>
    <name evidence="2" type="ORF">Fmac_021790</name>
</gene>
<reference evidence="2 3" key="1">
    <citation type="submission" date="2024-08" db="EMBL/GenBank/DDBJ databases">
        <title>Insights into the chromosomal genome structure of Flemingia macrophylla.</title>
        <authorList>
            <person name="Ding Y."/>
            <person name="Zhao Y."/>
            <person name="Bi W."/>
            <person name="Wu M."/>
            <person name="Zhao G."/>
            <person name="Gong Y."/>
            <person name="Li W."/>
            <person name="Zhang P."/>
        </authorList>
    </citation>
    <scope>NUCLEOTIDE SEQUENCE [LARGE SCALE GENOMIC DNA]</scope>
    <source>
        <strain evidence="2">DYQJB</strain>
        <tissue evidence="2">Leaf</tissue>
    </source>
</reference>
<evidence type="ECO:0000313" key="2">
    <source>
        <dbReference type="EMBL" id="KAL2328363.1"/>
    </source>
</evidence>
<evidence type="ECO:0000313" key="3">
    <source>
        <dbReference type="Proteomes" id="UP001603857"/>
    </source>
</evidence>
<comment type="caution">
    <text evidence="2">The sequence shown here is derived from an EMBL/GenBank/DDBJ whole genome shotgun (WGS) entry which is preliminary data.</text>
</comment>
<keyword evidence="1" id="KW-1133">Transmembrane helix</keyword>
<proteinExistence type="predicted"/>
<name>A0ABD1LXV2_9FABA</name>
<keyword evidence="3" id="KW-1185">Reference proteome</keyword>
<feature type="transmembrane region" description="Helical" evidence="1">
    <location>
        <begin position="35"/>
        <end position="55"/>
    </location>
</feature>
<keyword evidence="1" id="KW-0812">Transmembrane</keyword>
<accession>A0ABD1LXV2</accession>
<dbReference type="EMBL" id="JBGMDY010000007">
    <property type="protein sequence ID" value="KAL2328363.1"/>
    <property type="molecule type" value="Genomic_DNA"/>
</dbReference>
<protein>
    <submittedName>
        <fullName evidence="2">Uncharacterized protein</fullName>
    </submittedName>
</protein>
<organism evidence="2 3">
    <name type="scientific">Flemingia macrophylla</name>
    <dbReference type="NCBI Taxonomy" id="520843"/>
    <lineage>
        <taxon>Eukaryota</taxon>
        <taxon>Viridiplantae</taxon>
        <taxon>Streptophyta</taxon>
        <taxon>Embryophyta</taxon>
        <taxon>Tracheophyta</taxon>
        <taxon>Spermatophyta</taxon>
        <taxon>Magnoliopsida</taxon>
        <taxon>eudicotyledons</taxon>
        <taxon>Gunneridae</taxon>
        <taxon>Pentapetalae</taxon>
        <taxon>rosids</taxon>
        <taxon>fabids</taxon>
        <taxon>Fabales</taxon>
        <taxon>Fabaceae</taxon>
        <taxon>Papilionoideae</taxon>
        <taxon>50 kb inversion clade</taxon>
        <taxon>NPAAA clade</taxon>
        <taxon>indigoferoid/millettioid clade</taxon>
        <taxon>Phaseoleae</taxon>
        <taxon>Flemingia</taxon>
    </lineage>
</organism>
<keyword evidence="1" id="KW-0472">Membrane</keyword>